<accession>A0ACC2FCB8</accession>
<evidence type="ECO:0000313" key="1">
    <source>
        <dbReference type="EMBL" id="KAJ7989004.1"/>
    </source>
</evidence>
<dbReference type="EMBL" id="CM055757">
    <property type="protein sequence ID" value="KAJ7989004.1"/>
    <property type="molecule type" value="Genomic_DNA"/>
</dbReference>
<name>A0ACC2FCB8_DALPE</name>
<organism evidence="1 2">
    <name type="scientific">Dallia pectoralis</name>
    <name type="common">Alaska blackfish</name>
    <dbReference type="NCBI Taxonomy" id="75939"/>
    <lineage>
        <taxon>Eukaryota</taxon>
        <taxon>Metazoa</taxon>
        <taxon>Chordata</taxon>
        <taxon>Craniata</taxon>
        <taxon>Vertebrata</taxon>
        <taxon>Euteleostomi</taxon>
        <taxon>Actinopterygii</taxon>
        <taxon>Neopterygii</taxon>
        <taxon>Teleostei</taxon>
        <taxon>Protacanthopterygii</taxon>
        <taxon>Esociformes</taxon>
        <taxon>Umbridae</taxon>
        <taxon>Dallia</taxon>
    </lineage>
</organism>
<sequence length="131" mass="15063">MGVRWAPLWLDWAVWEHKVAFSRLSVRMGGLASGVWTGRADTGPRRSEEGVCGGGRWQTPWAVPTQRHQDEGAFLSHSEHRMVSVLKQDLKKPQPLLESIRAPDPPPPPWWCEETEERLRRKRGGQRILCY</sequence>
<comment type="caution">
    <text evidence="1">The sequence shown here is derived from an EMBL/GenBank/DDBJ whole genome shotgun (WGS) entry which is preliminary data.</text>
</comment>
<keyword evidence="2" id="KW-1185">Reference proteome</keyword>
<evidence type="ECO:0000313" key="2">
    <source>
        <dbReference type="Proteomes" id="UP001157502"/>
    </source>
</evidence>
<proteinExistence type="predicted"/>
<gene>
    <name evidence="1" type="ORF">DPEC_G00315050</name>
</gene>
<protein>
    <submittedName>
        <fullName evidence="1">Uncharacterized protein</fullName>
    </submittedName>
</protein>
<reference evidence="1" key="1">
    <citation type="submission" date="2021-05" db="EMBL/GenBank/DDBJ databases">
        <authorList>
            <person name="Pan Q."/>
            <person name="Jouanno E."/>
            <person name="Zahm M."/>
            <person name="Klopp C."/>
            <person name="Cabau C."/>
            <person name="Louis A."/>
            <person name="Berthelot C."/>
            <person name="Parey E."/>
            <person name="Roest Crollius H."/>
            <person name="Montfort J."/>
            <person name="Robinson-Rechavi M."/>
            <person name="Bouchez O."/>
            <person name="Lampietro C."/>
            <person name="Lopez Roques C."/>
            <person name="Donnadieu C."/>
            <person name="Postlethwait J."/>
            <person name="Bobe J."/>
            <person name="Dillon D."/>
            <person name="Chandos A."/>
            <person name="von Hippel F."/>
            <person name="Guiguen Y."/>
        </authorList>
    </citation>
    <scope>NUCLEOTIDE SEQUENCE</scope>
    <source>
        <strain evidence="1">YG-Jan2019</strain>
    </source>
</reference>
<dbReference type="Proteomes" id="UP001157502">
    <property type="component" value="Chromosome 30"/>
</dbReference>